<accession>A0A0A1UE32</accession>
<evidence type="ECO:0000256" key="1">
    <source>
        <dbReference type="SAM" id="Coils"/>
    </source>
</evidence>
<proteinExistence type="predicted"/>
<dbReference type="Proteomes" id="UP000014680">
    <property type="component" value="Unassembled WGS sequence"/>
</dbReference>
<feature type="coiled-coil region" evidence="1">
    <location>
        <begin position="200"/>
        <end position="227"/>
    </location>
</feature>
<keyword evidence="1" id="KW-0175">Coiled coil</keyword>
<keyword evidence="3" id="KW-1185">Reference proteome</keyword>
<gene>
    <name evidence="2" type="ORF">EIN_290900</name>
</gene>
<sequence length="760" mass="89268">MRVITSIFLVLEGLNKISTRLKNIYKNHCNITTVILLLMPIKLEPFFLSTVALYIKGTTQFMVFRKVSKNVEEALKMLHINPYGVVSYLPFLLISLPNINTLYLNALNVQNELNKQQLQQITWIDSSASICHLLNINKEISFKVTSLRLSAKVSLCQYLNNFPNLRKLIIENAEYLNTIKVWYFKSLKVLKTLVLYVDSFYSYTNDIEEMLDELEKLLKENKYLTITIVSKSTKCLNRVSDINFYNFPELFEPHDRVLNVKKQVIINNDKMNPTNINEIVQNKEFTYVRDLEVSCQSFDGENFDVSKMSLKTLKINIKSTKLLYVSIPSMLEKITVLAPNQSICIQTEIFRFSFIECEFDCNIAFCDKKRYVGKTQFFNLKNTKSLKLKSQKYFYEFGTEMKLLKVFNICCPFKQLDFSFHSFEQSYNSKQQTMPLFVVKDVGCCRKLIFGYKSDTNILYYSNSAVDVYGKCYNLKLIGKIGKIYDYNIKQFDIENVESRTEFILKNTEEKKSIITEKAVIKNNDNIYLLVFKTSEYEKIKKDNELLNYLKSNLLCNWHYETKMCDHILFPNSKKLLKTSQVLPNSEFKCKIEKDEIVVYVDLFRTTKYLDDVPRLKIPSKSKKAKRIEKAPKIDRFKYEEWRVIQNKPKMCVGMYRSETTNEIKNTTICDVLDEYWIENDSFDTEENDGLNYIFCFYCRVITKFDHIICIIILIKLKILFCGSMSTEQFDVITKCWSTIPTERIEIEKVVNLINGLMNN</sequence>
<dbReference type="RefSeq" id="XP_004258792.1">
    <property type="nucleotide sequence ID" value="XM_004258744.1"/>
</dbReference>
<dbReference type="VEuPathDB" id="AmoebaDB:EIN_290900"/>
<evidence type="ECO:0000313" key="2">
    <source>
        <dbReference type="EMBL" id="ELP92021.1"/>
    </source>
</evidence>
<dbReference type="AlphaFoldDB" id="A0A0A1UE32"/>
<evidence type="ECO:0000313" key="3">
    <source>
        <dbReference type="Proteomes" id="UP000014680"/>
    </source>
</evidence>
<dbReference type="GeneID" id="14891012"/>
<reference evidence="2 3" key="1">
    <citation type="submission" date="2012-10" db="EMBL/GenBank/DDBJ databases">
        <authorList>
            <person name="Zafar N."/>
            <person name="Inman J."/>
            <person name="Hall N."/>
            <person name="Lorenzi H."/>
            <person name="Caler E."/>
        </authorList>
    </citation>
    <scope>NUCLEOTIDE SEQUENCE [LARGE SCALE GENOMIC DNA]</scope>
    <source>
        <strain evidence="2 3">IP1</strain>
    </source>
</reference>
<dbReference type="KEGG" id="eiv:EIN_290900"/>
<name>A0A0A1UE32_ENTIV</name>
<dbReference type="OrthoDB" id="28916at2759"/>
<protein>
    <submittedName>
        <fullName evidence="2">Uncharacterized protein</fullName>
    </submittedName>
</protein>
<organism evidence="2 3">
    <name type="scientific">Entamoeba invadens IP1</name>
    <dbReference type="NCBI Taxonomy" id="370355"/>
    <lineage>
        <taxon>Eukaryota</taxon>
        <taxon>Amoebozoa</taxon>
        <taxon>Evosea</taxon>
        <taxon>Archamoebae</taxon>
        <taxon>Mastigamoebida</taxon>
        <taxon>Entamoebidae</taxon>
        <taxon>Entamoeba</taxon>
    </lineage>
</organism>
<dbReference type="EMBL" id="KB206397">
    <property type="protein sequence ID" value="ELP92021.1"/>
    <property type="molecule type" value="Genomic_DNA"/>
</dbReference>